<dbReference type="EMBL" id="UGJB01000004">
    <property type="protein sequence ID" value="STQ10409.1"/>
    <property type="molecule type" value="Genomic_DNA"/>
</dbReference>
<organism evidence="1 2">
    <name type="scientific">Enterobacter cloacae</name>
    <dbReference type="NCBI Taxonomy" id="550"/>
    <lineage>
        <taxon>Bacteria</taxon>
        <taxon>Pseudomonadati</taxon>
        <taxon>Pseudomonadota</taxon>
        <taxon>Gammaproteobacteria</taxon>
        <taxon>Enterobacterales</taxon>
        <taxon>Enterobacteriaceae</taxon>
        <taxon>Enterobacter</taxon>
        <taxon>Enterobacter cloacae complex</taxon>
    </lineage>
</organism>
<reference evidence="1 2" key="1">
    <citation type="submission" date="2018-06" db="EMBL/GenBank/DDBJ databases">
        <authorList>
            <consortium name="Pathogen Informatics"/>
            <person name="Doyle S."/>
        </authorList>
    </citation>
    <scope>NUCLEOTIDE SEQUENCE [LARGE SCALE GENOMIC DNA]</scope>
    <source>
        <strain evidence="1 2">NCTC10005</strain>
    </source>
</reference>
<proteinExistence type="predicted"/>
<protein>
    <submittedName>
        <fullName evidence="1">Uncharacterized protein</fullName>
    </submittedName>
</protein>
<evidence type="ECO:0000313" key="2">
    <source>
        <dbReference type="Proteomes" id="UP000255106"/>
    </source>
</evidence>
<dbReference type="AlphaFoldDB" id="A0A0M7GL28"/>
<gene>
    <name evidence="1" type="ORF">NCTC10005_03155</name>
</gene>
<evidence type="ECO:0000313" key="1">
    <source>
        <dbReference type="EMBL" id="STQ10409.1"/>
    </source>
</evidence>
<name>A0A0M7GL28_ENTCL</name>
<sequence>MRVIQSCFITYSSRNSISNMTTVTADKSYSEIFGTRMEHSLSEESMTALNGGSTCTALQSLKT</sequence>
<dbReference type="Proteomes" id="UP000255106">
    <property type="component" value="Unassembled WGS sequence"/>
</dbReference>
<accession>A0A0M7GL28</accession>